<dbReference type="EMBL" id="BQKY01000004">
    <property type="protein sequence ID" value="GJN89392.1"/>
    <property type="molecule type" value="Genomic_DNA"/>
</dbReference>
<evidence type="ECO:0000313" key="2">
    <source>
        <dbReference type="EMBL" id="GJN89392.1"/>
    </source>
</evidence>
<gene>
    <name evidence="2" type="ORF">Rhopal_002372-T1</name>
</gene>
<feature type="compositionally biased region" description="Low complexity" evidence="1">
    <location>
        <begin position="72"/>
        <end position="81"/>
    </location>
</feature>
<dbReference type="AlphaFoldDB" id="A0AAV5GK22"/>
<proteinExistence type="predicted"/>
<protein>
    <submittedName>
        <fullName evidence="2">Uncharacterized protein</fullName>
    </submittedName>
</protein>
<organism evidence="2 3">
    <name type="scientific">Rhodotorula paludigena</name>
    <dbReference type="NCBI Taxonomy" id="86838"/>
    <lineage>
        <taxon>Eukaryota</taxon>
        <taxon>Fungi</taxon>
        <taxon>Dikarya</taxon>
        <taxon>Basidiomycota</taxon>
        <taxon>Pucciniomycotina</taxon>
        <taxon>Microbotryomycetes</taxon>
        <taxon>Sporidiobolales</taxon>
        <taxon>Sporidiobolaceae</taxon>
        <taxon>Rhodotorula</taxon>
    </lineage>
</organism>
<sequence>MSSDTASVLSYSSTTPLTAPSTPMRKTSSLLSKMFKRSPSPTPTEPQSAEDTFREIMRLNARHGHPSVQAYSVSTTSPKSPSQKKKATSISSSPTPAPSAQDTFDEIMRLNAKHGHPSIQAHFVR</sequence>
<name>A0AAV5GK22_9BASI</name>
<feature type="region of interest" description="Disordered" evidence="1">
    <location>
        <begin position="1"/>
        <end position="101"/>
    </location>
</feature>
<keyword evidence="3" id="KW-1185">Reference proteome</keyword>
<feature type="compositionally biased region" description="Low complexity" evidence="1">
    <location>
        <begin position="10"/>
        <end position="23"/>
    </location>
</feature>
<feature type="compositionally biased region" description="Low complexity" evidence="1">
    <location>
        <begin position="88"/>
        <end position="100"/>
    </location>
</feature>
<reference evidence="2 3" key="1">
    <citation type="submission" date="2021-12" db="EMBL/GenBank/DDBJ databases">
        <title>High titer production of polyol ester of fatty acids by Rhodotorula paludigena BS15 towards product separation-free biomass refinery.</title>
        <authorList>
            <person name="Mano J."/>
            <person name="Ono H."/>
            <person name="Tanaka T."/>
            <person name="Naito K."/>
            <person name="Sushida H."/>
            <person name="Ike M."/>
            <person name="Tokuyasu K."/>
            <person name="Kitaoka M."/>
        </authorList>
    </citation>
    <scope>NUCLEOTIDE SEQUENCE [LARGE SCALE GENOMIC DNA]</scope>
    <source>
        <strain evidence="2 3">BS15</strain>
    </source>
</reference>
<dbReference type="Proteomes" id="UP001342314">
    <property type="component" value="Unassembled WGS sequence"/>
</dbReference>
<comment type="caution">
    <text evidence="2">The sequence shown here is derived from an EMBL/GenBank/DDBJ whole genome shotgun (WGS) entry which is preliminary data.</text>
</comment>
<accession>A0AAV5GK22</accession>
<evidence type="ECO:0000313" key="3">
    <source>
        <dbReference type="Proteomes" id="UP001342314"/>
    </source>
</evidence>
<evidence type="ECO:0000256" key="1">
    <source>
        <dbReference type="SAM" id="MobiDB-lite"/>
    </source>
</evidence>